<dbReference type="EMBL" id="CM016560">
    <property type="protein sequence ID" value="TKV96072.1"/>
    <property type="molecule type" value="Genomic_DNA"/>
</dbReference>
<dbReference type="OMA" id="NEICFQN"/>
<reference evidence="1" key="1">
    <citation type="submission" date="2019-03" db="EMBL/GenBank/DDBJ databases">
        <title>WGS assembly of Setaria viridis.</title>
        <authorList>
            <person name="Huang P."/>
            <person name="Jenkins J."/>
            <person name="Grimwood J."/>
            <person name="Barry K."/>
            <person name="Healey A."/>
            <person name="Mamidi S."/>
            <person name="Sreedasyam A."/>
            <person name="Shu S."/>
            <person name="Feldman M."/>
            <person name="Wu J."/>
            <person name="Yu Y."/>
            <person name="Chen C."/>
            <person name="Johnson J."/>
            <person name="Rokhsar D."/>
            <person name="Baxter I."/>
            <person name="Schmutz J."/>
            <person name="Brutnell T."/>
            <person name="Kellogg E."/>
        </authorList>
    </citation>
    <scope>NUCLEOTIDE SEQUENCE [LARGE SCALE GENOMIC DNA]</scope>
</reference>
<protein>
    <recommendedName>
        <fullName evidence="3">Reverse transcriptase zinc-binding domain-containing protein</fullName>
    </recommendedName>
</protein>
<organism evidence="1 2">
    <name type="scientific">Setaria viridis</name>
    <name type="common">Green bristlegrass</name>
    <name type="synonym">Setaria italica subsp. viridis</name>
    <dbReference type="NCBI Taxonomy" id="4556"/>
    <lineage>
        <taxon>Eukaryota</taxon>
        <taxon>Viridiplantae</taxon>
        <taxon>Streptophyta</taxon>
        <taxon>Embryophyta</taxon>
        <taxon>Tracheophyta</taxon>
        <taxon>Spermatophyta</taxon>
        <taxon>Magnoliopsida</taxon>
        <taxon>Liliopsida</taxon>
        <taxon>Poales</taxon>
        <taxon>Poaceae</taxon>
        <taxon>PACMAD clade</taxon>
        <taxon>Panicoideae</taxon>
        <taxon>Panicodae</taxon>
        <taxon>Paniceae</taxon>
        <taxon>Cenchrinae</taxon>
        <taxon>Setaria</taxon>
    </lineage>
</organism>
<sequence>MMFCIENETSQHLFFDCVVAKVMWGRISQALGLDIGVSFESIGSCWLISNKRFTAVNVFSSAALWGIWKLRTDFCFQKITWQNMEHLLMRIVRLAQKWQILCPADKEELLTSNLRMVATRPKMLTG</sequence>
<gene>
    <name evidence="1" type="ORF">SEVIR_9G405700v2</name>
</gene>
<accession>A0A4U6T7E5</accession>
<evidence type="ECO:0008006" key="3">
    <source>
        <dbReference type="Google" id="ProtNLM"/>
    </source>
</evidence>
<evidence type="ECO:0000313" key="1">
    <source>
        <dbReference type="EMBL" id="TKV96072.1"/>
    </source>
</evidence>
<proteinExistence type="predicted"/>
<keyword evidence="2" id="KW-1185">Reference proteome</keyword>
<name>A0A4U6T7E5_SETVI</name>
<dbReference type="Proteomes" id="UP000298652">
    <property type="component" value="Chromosome 9"/>
</dbReference>
<evidence type="ECO:0000313" key="2">
    <source>
        <dbReference type="Proteomes" id="UP000298652"/>
    </source>
</evidence>
<dbReference type="AlphaFoldDB" id="A0A4U6T7E5"/>
<dbReference type="Gramene" id="TKV96072">
    <property type="protein sequence ID" value="TKV96072"/>
    <property type="gene ID" value="SEVIR_9G405700v2"/>
</dbReference>